<evidence type="ECO:0000313" key="1">
    <source>
        <dbReference type="EMBL" id="KAJ9127144.1"/>
    </source>
</evidence>
<accession>A0ACC2XUK2</accession>
<protein>
    <submittedName>
        <fullName evidence="1">Uncharacterized protein</fullName>
    </submittedName>
</protein>
<organism evidence="1 2">
    <name type="scientific">Naganishia onofrii</name>
    <dbReference type="NCBI Taxonomy" id="1851511"/>
    <lineage>
        <taxon>Eukaryota</taxon>
        <taxon>Fungi</taxon>
        <taxon>Dikarya</taxon>
        <taxon>Basidiomycota</taxon>
        <taxon>Agaricomycotina</taxon>
        <taxon>Tremellomycetes</taxon>
        <taxon>Filobasidiales</taxon>
        <taxon>Filobasidiaceae</taxon>
        <taxon>Naganishia</taxon>
    </lineage>
</organism>
<gene>
    <name evidence="1" type="ORF">QFC24_001381</name>
</gene>
<proteinExistence type="predicted"/>
<sequence length="345" mass="38182">MEASYVEDRTATLPVGRPALQQRSKSRFVIDDLFITCSRTLFSPTFALLVPVTTAIYLNRISITDVWKQYLQGQIRLSWNSFDAVRQLASDWRFLSYAHDQGVGLFSRPKPLVWTEQVVIVTGGSSGVGRSIADKAAERGAKVVILDVTKPQEESKALQANFDPEDLLSTIRTFGVNTISHFWILQALLPGLIAAGKGHVVSVASLLGITGTAQLTDYCASKAAVIALHESLTYELRKHYHTPDIRTTLVIPSHIKTPMFSEIHFPKWGGLFPFLAPTLEPMDVADAIIGRLDKRENGTLRLPLYSHLGRVLGLAAEIIPGWARDLARWAAQSDASMRRYGGRTE</sequence>
<evidence type="ECO:0000313" key="2">
    <source>
        <dbReference type="Proteomes" id="UP001234202"/>
    </source>
</evidence>
<comment type="caution">
    <text evidence="1">The sequence shown here is derived from an EMBL/GenBank/DDBJ whole genome shotgun (WGS) entry which is preliminary data.</text>
</comment>
<reference evidence="1" key="1">
    <citation type="submission" date="2023-04" db="EMBL/GenBank/DDBJ databases">
        <title>Draft Genome sequencing of Naganishia species isolated from polar environments using Oxford Nanopore Technology.</title>
        <authorList>
            <person name="Leo P."/>
            <person name="Venkateswaran K."/>
        </authorList>
    </citation>
    <scope>NUCLEOTIDE SEQUENCE</scope>
    <source>
        <strain evidence="1">DBVPG 5303</strain>
    </source>
</reference>
<dbReference type="EMBL" id="JASBWV010000003">
    <property type="protein sequence ID" value="KAJ9127144.1"/>
    <property type="molecule type" value="Genomic_DNA"/>
</dbReference>
<keyword evidence="2" id="KW-1185">Reference proteome</keyword>
<dbReference type="Proteomes" id="UP001234202">
    <property type="component" value="Unassembled WGS sequence"/>
</dbReference>
<name>A0ACC2XUK2_9TREE</name>